<gene>
    <name evidence="1" type="ORF">V1478_008420</name>
</gene>
<organism evidence="1 2">
    <name type="scientific">Vespula squamosa</name>
    <name type="common">Southern yellow jacket</name>
    <name type="synonym">Wasp</name>
    <dbReference type="NCBI Taxonomy" id="30214"/>
    <lineage>
        <taxon>Eukaryota</taxon>
        <taxon>Metazoa</taxon>
        <taxon>Ecdysozoa</taxon>
        <taxon>Arthropoda</taxon>
        <taxon>Hexapoda</taxon>
        <taxon>Insecta</taxon>
        <taxon>Pterygota</taxon>
        <taxon>Neoptera</taxon>
        <taxon>Endopterygota</taxon>
        <taxon>Hymenoptera</taxon>
        <taxon>Apocrita</taxon>
        <taxon>Aculeata</taxon>
        <taxon>Vespoidea</taxon>
        <taxon>Vespidae</taxon>
        <taxon>Vespinae</taxon>
        <taxon>Vespula</taxon>
    </lineage>
</organism>
<accession>A0ABD2AU95</accession>
<protein>
    <submittedName>
        <fullName evidence="1">Uncharacterized protein</fullName>
    </submittedName>
</protein>
<evidence type="ECO:0000313" key="1">
    <source>
        <dbReference type="EMBL" id="KAL2723907.1"/>
    </source>
</evidence>
<name>A0ABD2AU95_VESSQ</name>
<keyword evidence="2" id="KW-1185">Reference proteome</keyword>
<dbReference type="EMBL" id="JAUDFV010000139">
    <property type="protein sequence ID" value="KAL2723907.1"/>
    <property type="molecule type" value="Genomic_DNA"/>
</dbReference>
<proteinExistence type="predicted"/>
<dbReference type="AlphaFoldDB" id="A0ABD2AU95"/>
<sequence length="140" mass="15846">MRGVVGGRHELCIWRGEGWGGEGRHSKPPLLLLPPPAAATRYLEMRIALYVVSSEFVISSKNPLLNSCEPLQSQDIRVYNTPESLSDYRSHEKLRTAGKDSSCLWKIIYLFTLRTLSPVQRDSNEDDEEKKGNGVIYRVV</sequence>
<evidence type="ECO:0000313" key="2">
    <source>
        <dbReference type="Proteomes" id="UP001607302"/>
    </source>
</evidence>
<comment type="caution">
    <text evidence="1">The sequence shown here is derived from an EMBL/GenBank/DDBJ whole genome shotgun (WGS) entry which is preliminary data.</text>
</comment>
<dbReference type="Proteomes" id="UP001607302">
    <property type="component" value="Unassembled WGS sequence"/>
</dbReference>
<reference evidence="1 2" key="1">
    <citation type="journal article" date="2024" name="Ann. Entomol. Soc. Am.">
        <title>Genomic analyses of the southern and eastern yellowjacket wasps (Hymenoptera: Vespidae) reveal evolutionary signatures of social life.</title>
        <authorList>
            <person name="Catto M.A."/>
            <person name="Caine P.B."/>
            <person name="Orr S.E."/>
            <person name="Hunt B.G."/>
            <person name="Goodisman M.A.D."/>
        </authorList>
    </citation>
    <scope>NUCLEOTIDE SEQUENCE [LARGE SCALE GENOMIC DNA]</scope>
    <source>
        <strain evidence="1">233</strain>
        <tissue evidence="1">Head and thorax</tissue>
    </source>
</reference>